<evidence type="ECO:0000313" key="10">
    <source>
        <dbReference type="Proteomes" id="UP001442841"/>
    </source>
</evidence>
<evidence type="ECO:0000256" key="7">
    <source>
        <dbReference type="ARBA" id="ARBA00023136"/>
    </source>
</evidence>
<sequence>MGVLLALANVIVPVLVVAGTGFLLGRIFPLDPSTISKISLYGLTPALCLATLLTTQVSGQVGVTLVAAYVVVCLLGAGIGGLLTPRVPGPTRRGVMVSLAISNSGNMGLPIALFALGQAGFEQSVLIFLASVVLGFIVGPLLFGAGGGVGKAVIGLFKLPAIWAIVLALVMRLFGLQLPTGVMRGVEMLSGATLPMVLLALGIQLGATSRVTVNRPVITASLLRVFGMPVLSLGIGLLFGLRGVPLQALVLSGAMPTAVNAFLLALEYKGDVRTVADTVTITTLLSFASAAVVTALLPFVPQ</sequence>
<feature type="transmembrane region" description="Helical" evidence="8">
    <location>
        <begin position="95"/>
        <end position="119"/>
    </location>
</feature>
<evidence type="ECO:0000256" key="8">
    <source>
        <dbReference type="SAM" id="Phobius"/>
    </source>
</evidence>
<dbReference type="RefSeq" id="WP_425309249.1">
    <property type="nucleotide sequence ID" value="NZ_CP154795.1"/>
</dbReference>
<dbReference type="EMBL" id="CP154795">
    <property type="protein sequence ID" value="XAN07791.1"/>
    <property type="molecule type" value="Genomic_DNA"/>
</dbReference>
<feature type="transmembrane region" description="Helical" evidence="8">
    <location>
        <begin position="63"/>
        <end position="83"/>
    </location>
</feature>
<feature type="transmembrane region" description="Helical" evidence="8">
    <location>
        <begin position="188"/>
        <end position="209"/>
    </location>
</feature>
<feature type="transmembrane region" description="Helical" evidence="8">
    <location>
        <begin position="221"/>
        <end position="240"/>
    </location>
</feature>
<feature type="transmembrane region" description="Helical" evidence="8">
    <location>
        <begin position="40"/>
        <end position="57"/>
    </location>
</feature>
<name>A0ABZ3FT93_9ACTN</name>
<feature type="transmembrane region" description="Helical" evidence="8">
    <location>
        <begin position="278"/>
        <end position="300"/>
    </location>
</feature>
<evidence type="ECO:0000256" key="5">
    <source>
        <dbReference type="ARBA" id="ARBA00022692"/>
    </source>
</evidence>
<comment type="similarity">
    <text evidence="2">Belongs to the auxin efflux carrier (TC 2.A.69) family.</text>
</comment>
<evidence type="ECO:0000256" key="6">
    <source>
        <dbReference type="ARBA" id="ARBA00022989"/>
    </source>
</evidence>
<feature type="transmembrane region" description="Helical" evidence="8">
    <location>
        <begin position="156"/>
        <end position="176"/>
    </location>
</feature>
<accession>A0ABZ3FT93</accession>
<keyword evidence="3" id="KW-0813">Transport</keyword>
<feature type="transmembrane region" description="Helical" evidence="8">
    <location>
        <begin position="6"/>
        <end position="28"/>
    </location>
</feature>
<feature type="transmembrane region" description="Helical" evidence="8">
    <location>
        <begin position="246"/>
        <end position="266"/>
    </location>
</feature>
<dbReference type="Proteomes" id="UP001442841">
    <property type="component" value="Chromosome"/>
</dbReference>
<keyword evidence="7 8" id="KW-0472">Membrane</keyword>
<organism evidence="9 10">
    <name type="scientific">Ammonicoccus fulvus</name>
    <dbReference type="NCBI Taxonomy" id="3138240"/>
    <lineage>
        <taxon>Bacteria</taxon>
        <taxon>Bacillati</taxon>
        <taxon>Actinomycetota</taxon>
        <taxon>Actinomycetes</taxon>
        <taxon>Propionibacteriales</taxon>
        <taxon>Propionibacteriaceae</taxon>
        <taxon>Ammonicoccus</taxon>
    </lineage>
</organism>
<proteinExistence type="inferred from homology"/>
<dbReference type="InterPro" id="IPR038770">
    <property type="entry name" value="Na+/solute_symporter_sf"/>
</dbReference>
<keyword evidence="10" id="KW-1185">Reference proteome</keyword>
<dbReference type="PANTHER" id="PTHR36838">
    <property type="entry name" value="AUXIN EFFLUX CARRIER FAMILY PROTEIN"/>
    <property type="match status" value="1"/>
</dbReference>
<protein>
    <submittedName>
        <fullName evidence="9">AEC family transporter</fullName>
    </submittedName>
</protein>
<keyword evidence="5 8" id="KW-0812">Transmembrane</keyword>
<dbReference type="Gene3D" id="1.20.1530.20">
    <property type="match status" value="1"/>
</dbReference>
<comment type="subcellular location">
    <subcellularLocation>
        <location evidence="1">Cell membrane</location>
        <topology evidence="1">Multi-pass membrane protein</topology>
    </subcellularLocation>
</comment>
<keyword evidence="4" id="KW-1003">Cell membrane</keyword>
<reference evidence="9 10" key="1">
    <citation type="submission" date="2024-04" db="EMBL/GenBank/DDBJ databases">
        <title>Isolation of an actinomycete strain from pig manure.</title>
        <authorList>
            <person name="Gong T."/>
            <person name="Yu Z."/>
            <person name="An M."/>
            <person name="Wei C."/>
            <person name="Yang W."/>
            <person name="Liu L."/>
        </authorList>
    </citation>
    <scope>NUCLEOTIDE SEQUENCE [LARGE SCALE GENOMIC DNA]</scope>
    <source>
        <strain evidence="9 10">ZF39</strain>
    </source>
</reference>
<dbReference type="Pfam" id="PF03547">
    <property type="entry name" value="Mem_trans"/>
    <property type="match status" value="1"/>
</dbReference>
<evidence type="ECO:0000256" key="4">
    <source>
        <dbReference type="ARBA" id="ARBA00022475"/>
    </source>
</evidence>
<keyword evidence="6 8" id="KW-1133">Transmembrane helix</keyword>
<dbReference type="InterPro" id="IPR004776">
    <property type="entry name" value="Mem_transp_PIN-like"/>
</dbReference>
<evidence type="ECO:0000313" key="9">
    <source>
        <dbReference type="EMBL" id="XAN07791.1"/>
    </source>
</evidence>
<evidence type="ECO:0000256" key="1">
    <source>
        <dbReference type="ARBA" id="ARBA00004651"/>
    </source>
</evidence>
<gene>
    <name evidence="9" type="ORF">AADG42_10905</name>
</gene>
<feature type="transmembrane region" description="Helical" evidence="8">
    <location>
        <begin position="125"/>
        <end position="144"/>
    </location>
</feature>
<evidence type="ECO:0000256" key="2">
    <source>
        <dbReference type="ARBA" id="ARBA00010145"/>
    </source>
</evidence>
<evidence type="ECO:0000256" key="3">
    <source>
        <dbReference type="ARBA" id="ARBA00022448"/>
    </source>
</evidence>
<dbReference type="PANTHER" id="PTHR36838:SF1">
    <property type="entry name" value="SLR1864 PROTEIN"/>
    <property type="match status" value="1"/>
</dbReference>